<organism evidence="1 2">
    <name type="scientific">Orchesella dallaii</name>
    <dbReference type="NCBI Taxonomy" id="48710"/>
    <lineage>
        <taxon>Eukaryota</taxon>
        <taxon>Metazoa</taxon>
        <taxon>Ecdysozoa</taxon>
        <taxon>Arthropoda</taxon>
        <taxon>Hexapoda</taxon>
        <taxon>Collembola</taxon>
        <taxon>Entomobryomorpha</taxon>
        <taxon>Entomobryoidea</taxon>
        <taxon>Orchesellidae</taxon>
        <taxon>Orchesellinae</taxon>
        <taxon>Orchesella</taxon>
    </lineage>
</organism>
<name>A0ABP1PR67_9HEXA</name>
<gene>
    <name evidence="1" type="ORF">ODALV1_LOCUS2844</name>
</gene>
<keyword evidence="2" id="KW-1185">Reference proteome</keyword>
<dbReference type="EMBL" id="CAXLJM020000007">
    <property type="protein sequence ID" value="CAL8074282.1"/>
    <property type="molecule type" value="Genomic_DNA"/>
</dbReference>
<evidence type="ECO:0000313" key="2">
    <source>
        <dbReference type="Proteomes" id="UP001642540"/>
    </source>
</evidence>
<evidence type="ECO:0000313" key="1">
    <source>
        <dbReference type="EMBL" id="CAL8074282.1"/>
    </source>
</evidence>
<protein>
    <submittedName>
        <fullName evidence="1">Uncharacterized protein</fullName>
    </submittedName>
</protein>
<sequence length="157" mass="17441">MKNSVENSVWRICSRRCPPRCGTSTPPRLLTQIWSSSTATTTAPVSYTEIAVSRRRLLTQTSTSYCPCVTVVTKKNTQRAHQKRRKGGWVVVSPCQGHGPLPQDDIVDDCLSSVTRQSDNRCVTLRRSPNSVVNTQDVTSCGVSNNQLQKTDLMYPL</sequence>
<accession>A0ABP1PR67</accession>
<dbReference type="Proteomes" id="UP001642540">
    <property type="component" value="Unassembled WGS sequence"/>
</dbReference>
<proteinExistence type="predicted"/>
<comment type="caution">
    <text evidence="1">The sequence shown here is derived from an EMBL/GenBank/DDBJ whole genome shotgun (WGS) entry which is preliminary data.</text>
</comment>
<reference evidence="1 2" key="1">
    <citation type="submission" date="2024-08" db="EMBL/GenBank/DDBJ databases">
        <authorList>
            <person name="Cucini C."/>
            <person name="Frati F."/>
        </authorList>
    </citation>
    <scope>NUCLEOTIDE SEQUENCE [LARGE SCALE GENOMIC DNA]</scope>
</reference>